<gene>
    <name evidence="5" type="ORF">METZ01_LOCUS173520</name>
</gene>
<dbReference type="CDD" id="cd01658">
    <property type="entry name" value="Ribosomal_L30"/>
    <property type="match status" value="1"/>
</dbReference>
<name>A0A382C3K5_9ZZZZ</name>
<dbReference type="NCBIfam" id="TIGR01308">
    <property type="entry name" value="rpmD_bact"/>
    <property type="match status" value="1"/>
</dbReference>
<reference evidence="5" key="1">
    <citation type="submission" date="2018-05" db="EMBL/GenBank/DDBJ databases">
        <authorList>
            <person name="Lanie J.A."/>
            <person name="Ng W.-L."/>
            <person name="Kazmierczak K.M."/>
            <person name="Andrzejewski T.M."/>
            <person name="Davidsen T.M."/>
            <person name="Wayne K.J."/>
            <person name="Tettelin H."/>
            <person name="Glass J.I."/>
            <person name="Rusch D."/>
            <person name="Podicherti R."/>
            <person name="Tsui H.-C.T."/>
            <person name="Winkler M.E."/>
        </authorList>
    </citation>
    <scope>NUCLEOTIDE SEQUENCE</scope>
</reference>
<evidence type="ECO:0000256" key="1">
    <source>
        <dbReference type="ARBA" id="ARBA00007594"/>
    </source>
</evidence>
<dbReference type="InterPro" id="IPR005996">
    <property type="entry name" value="Ribosomal_uL30_bac-type"/>
</dbReference>
<dbReference type="Gene3D" id="3.30.1390.20">
    <property type="entry name" value="Ribosomal protein L30, ferredoxin-like fold domain"/>
    <property type="match status" value="1"/>
</dbReference>
<dbReference type="PIRSF" id="PIRSF002211">
    <property type="entry name" value="Ribosomal_L30_bac-type"/>
    <property type="match status" value="1"/>
</dbReference>
<organism evidence="5">
    <name type="scientific">marine metagenome</name>
    <dbReference type="NCBI Taxonomy" id="408172"/>
    <lineage>
        <taxon>unclassified sequences</taxon>
        <taxon>metagenomes</taxon>
        <taxon>ecological metagenomes</taxon>
    </lineage>
</organism>
<dbReference type="PANTHER" id="PTHR15892:SF2">
    <property type="entry name" value="LARGE RIBOSOMAL SUBUNIT PROTEIN UL30M"/>
    <property type="match status" value="1"/>
</dbReference>
<keyword evidence="2" id="KW-0689">Ribosomal protein</keyword>
<evidence type="ECO:0000313" key="5">
    <source>
        <dbReference type="EMBL" id="SVB20666.1"/>
    </source>
</evidence>
<protein>
    <recommendedName>
        <fullName evidence="4">Large ribosomal subunit protein uL30-like ferredoxin-like fold domain-containing protein</fullName>
    </recommendedName>
</protein>
<dbReference type="PANTHER" id="PTHR15892">
    <property type="entry name" value="MITOCHONDRIAL RIBOSOMAL PROTEIN L30"/>
    <property type="match status" value="1"/>
</dbReference>
<dbReference type="InterPro" id="IPR016082">
    <property type="entry name" value="Ribosomal_uL30_ferredoxin-like"/>
</dbReference>
<dbReference type="InterPro" id="IPR036919">
    <property type="entry name" value="Ribo_uL30_ferredoxin-like_sf"/>
</dbReference>
<sequence length="61" mass="6808">MADKKIKITQIKSAIGYRQRTKDTLKALGIRKMNGSVVKKNTLAIQGMITAINHLLKVEEV</sequence>
<dbReference type="SUPFAM" id="SSF55129">
    <property type="entry name" value="Ribosomal protein L30p/L7e"/>
    <property type="match status" value="1"/>
</dbReference>
<dbReference type="GO" id="GO:0003735">
    <property type="term" value="F:structural constituent of ribosome"/>
    <property type="evidence" value="ECO:0007669"/>
    <property type="project" value="InterPro"/>
</dbReference>
<proteinExistence type="inferred from homology"/>
<dbReference type="Pfam" id="PF00327">
    <property type="entry name" value="Ribosomal_L30"/>
    <property type="match status" value="1"/>
</dbReference>
<feature type="domain" description="Large ribosomal subunit protein uL30-like ferredoxin-like fold" evidence="4">
    <location>
        <begin position="6"/>
        <end position="55"/>
    </location>
</feature>
<evidence type="ECO:0000256" key="3">
    <source>
        <dbReference type="ARBA" id="ARBA00023274"/>
    </source>
</evidence>
<dbReference type="GO" id="GO:0006412">
    <property type="term" value="P:translation"/>
    <property type="evidence" value="ECO:0007669"/>
    <property type="project" value="InterPro"/>
</dbReference>
<dbReference type="HAMAP" id="MF_01371_B">
    <property type="entry name" value="Ribosomal_uL30_B"/>
    <property type="match status" value="1"/>
</dbReference>
<dbReference type="GO" id="GO:0022625">
    <property type="term" value="C:cytosolic large ribosomal subunit"/>
    <property type="evidence" value="ECO:0007669"/>
    <property type="project" value="TreeGrafter"/>
</dbReference>
<evidence type="ECO:0000259" key="4">
    <source>
        <dbReference type="Pfam" id="PF00327"/>
    </source>
</evidence>
<accession>A0A382C3K5</accession>
<evidence type="ECO:0000256" key="2">
    <source>
        <dbReference type="ARBA" id="ARBA00022980"/>
    </source>
</evidence>
<dbReference type="AlphaFoldDB" id="A0A382C3K5"/>
<keyword evidence="3" id="KW-0687">Ribonucleoprotein</keyword>
<dbReference type="EMBL" id="UINC01032653">
    <property type="protein sequence ID" value="SVB20666.1"/>
    <property type="molecule type" value="Genomic_DNA"/>
</dbReference>
<comment type="similarity">
    <text evidence="1">Belongs to the universal ribosomal protein uL30 family.</text>
</comment>